<protein>
    <submittedName>
        <fullName evidence="2">Uncharacterized protein</fullName>
    </submittedName>
</protein>
<feature type="compositionally biased region" description="Acidic residues" evidence="1">
    <location>
        <begin position="29"/>
        <end position="42"/>
    </location>
</feature>
<accession>A0AAV3T0G3</accession>
<feature type="compositionally biased region" description="Low complexity" evidence="1">
    <location>
        <begin position="72"/>
        <end position="82"/>
    </location>
</feature>
<evidence type="ECO:0000256" key="1">
    <source>
        <dbReference type="SAM" id="MobiDB-lite"/>
    </source>
</evidence>
<proteinExistence type="predicted"/>
<sequence length="150" mass="16140">MADDSNPTVEDVEDVPPEDLAEDGVLSPEDLDVEGREEVEEIGDGRYVVSTSEGRSPDPRPADDLPGETDDSPTPAETPSAAAALSAVPEQYAAALAVKTDHGVADERFASNNVVDTFERALRWYAHRIDPSEPPEDVLRVLLAESDLDL</sequence>
<evidence type="ECO:0000313" key="2">
    <source>
        <dbReference type="EMBL" id="GAA0652290.1"/>
    </source>
</evidence>
<reference evidence="2 3" key="1">
    <citation type="journal article" date="2019" name="Int. J. Syst. Evol. Microbiol.">
        <title>The Global Catalogue of Microorganisms (GCM) 10K type strain sequencing project: providing services to taxonomists for standard genome sequencing and annotation.</title>
        <authorList>
            <consortium name="The Broad Institute Genomics Platform"/>
            <consortium name="The Broad Institute Genome Sequencing Center for Infectious Disease"/>
            <person name="Wu L."/>
            <person name="Ma J."/>
        </authorList>
    </citation>
    <scope>NUCLEOTIDE SEQUENCE [LARGE SCALE GENOMIC DNA]</scope>
    <source>
        <strain evidence="2 3">JCM 16327</strain>
    </source>
</reference>
<gene>
    <name evidence="2" type="ORF">GCM10009019_14310</name>
</gene>
<evidence type="ECO:0000313" key="3">
    <source>
        <dbReference type="Proteomes" id="UP001500194"/>
    </source>
</evidence>
<dbReference type="EMBL" id="BAAADU010000002">
    <property type="protein sequence ID" value="GAA0652290.1"/>
    <property type="molecule type" value="Genomic_DNA"/>
</dbReference>
<dbReference type="RefSeq" id="WP_227260881.1">
    <property type="nucleotide sequence ID" value="NZ_BAAADU010000002.1"/>
</dbReference>
<keyword evidence="3" id="KW-1185">Reference proteome</keyword>
<dbReference type="Proteomes" id="UP001500194">
    <property type="component" value="Unassembled WGS sequence"/>
</dbReference>
<dbReference type="InterPro" id="IPR055923">
    <property type="entry name" value="DUF7500"/>
</dbReference>
<comment type="caution">
    <text evidence="2">The sequence shown here is derived from an EMBL/GenBank/DDBJ whole genome shotgun (WGS) entry which is preliminary data.</text>
</comment>
<dbReference type="GeneID" id="68573892"/>
<feature type="compositionally biased region" description="Acidic residues" evidence="1">
    <location>
        <begin position="10"/>
        <end position="22"/>
    </location>
</feature>
<feature type="region of interest" description="Disordered" evidence="1">
    <location>
        <begin position="1"/>
        <end position="82"/>
    </location>
</feature>
<organism evidence="2 3">
    <name type="scientific">Salarchaeum japonicum</name>
    <dbReference type="NCBI Taxonomy" id="555573"/>
    <lineage>
        <taxon>Archaea</taxon>
        <taxon>Methanobacteriati</taxon>
        <taxon>Methanobacteriota</taxon>
        <taxon>Stenosarchaea group</taxon>
        <taxon>Halobacteria</taxon>
        <taxon>Halobacteriales</taxon>
        <taxon>Halobacteriaceae</taxon>
    </lineage>
</organism>
<dbReference type="AlphaFoldDB" id="A0AAV3T0G3"/>
<name>A0AAV3T0G3_9EURY</name>
<dbReference type="Pfam" id="PF24332">
    <property type="entry name" value="DUF7500"/>
    <property type="match status" value="2"/>
</dbReference>